<keyword evidence="15" id="KW-1185">Reference proteome</keyword>
<accession>A0ABV3SHF0</accession>
<dbReference type="NCBIfam" id="TIGR00745">
    <property type="entry name" value="apbA_panE"/>
    <property type="match status" value="1"/>
</dbReference>
<keyword evidence="11" id="KW-0812">Transmembrane</keyword>
<dbReference type="Proteomes" id="UP001556692">
    <property type="component" value="Unassembled WGS sequence"/>
</dbReference>
<name>A0ABV3SHF0_9HYPH</name>
<dbReference type="InterPro" id="IPR036291">
    <property type="entry name" value="NAD(P)-bd_dom_sf"/>
</dbReference>
<dbReference type="Pfam" id="PF08546">
    <property type="entry name" value="ApbA_C"/>
    <property type="match status" value="1"/>
</dbReference>
<dbReference type="InterPro" id="IPR013752">
    <property type="entry name" value="KPA_reductase"/>
</dbReference>
<dbReference type="PROSITE" id="PS51257">
    <property type="entry name" value="PROKAR_LIPOPROTEIN"/>
    <property type="match status" value="1"/>
</dbReference>
<keyword evidence="5" id="KW-0566">Pantothenate biosynthesis</keyword>
<keyword evidence="11" id="KW-0472">Membrane</keyword>
<evidence type="ECO:0000259" key="13">
    <source>
        <dbReference type="Pfam" id="PF08546"/>
    </source>
</evidence>
<dbReference type="GO" id="GO:0008677">
    <property type="term" value="F:2-dehydropantoate 2-reductase activity"/>
    <property type="evidence" value="ECO:0007669"/>
    <property type="project" value="UniProtKB-EC"/>
</dbReference>
<feature type="domain" description="Ketopantoate reductase C-terminal" evidence="13">
    <location>
        <begin position="183"/>
        <end position="321"/>
    </location>
</feature>
<evidence type="ECO:0000256" key="9">
    <source>
        <dbReference type="ARBA" id="ARBA00048793"/>
    </source>
</evidence>
<keyword evidence="7 14" id="KW-0560">Oxidoreductase</keyword>
<dbReference type="Gene3D" id="3.40.50.720">
    <property type="entry name" value="NAD(P)-binding Rossmann-like Domain"/>
    <property type="match status" value="1"/>
</dbReference>
<dbReference type="InterPro" id="IPR050838">
    <property type="entry name" value="Ketopantoate_reductase"/>
</dbReference>
<evidence type="ECO:0000256" key="3">
    <source>
        <dbReference type="ARBA" id="ARBA00013014"/>
    </source>
</evidence>
<dbReference type="Gene3D" id="1.10.1040.10">
    <property type="entry name" value="N-(1-d-carboxylethyl)-l-norvaline Dehydrogenase, domain 2"/>
    <property type="match status" value="1"/>
</dbReference>
<feature type="transmembrane region" description="Helical" evidence="11">
    <location>
        <begin position="6"/>
        <end position="26"/>
    </location>
</feature>
<comment type="similarity">
    <text evidence="2">Belongs to the ketopantoate reductase family.</text>
</comment>
<evidence type="ECO:0000313" key="15">
    <source>
        <dbReference type="Proteomes" id="UP001556692"/>
    </source>
</evidence>
<keyword evidence="11" id="KW-1133">Transmembrane helix</keyword>
<sequence>MDDQVRIVVAGAGSIGCFVGGSLALADRKVRLLLRPRLGDRLREFGLRLTDLDGRDRSLPPGRLDLSTDPAEAFGDAGVILVTVKSGDTREMARLISRHAPPGAIVVSLQNGVDNVPLLRSELAGRAMVAGMVPFNVAQSLPDGVAPRFHRSTSGAVTIEEGHEKLRTLLDVDGLQCRAHPDMAGLAWSKLILNLNNALNALSGLSLREELSQRRWRLLLARQMTEALAVTRRAGLALPRIEGVSPAMIPHILRLPDVLFGIVARRMLAIDPQATSSMAEDLAAGRKTEAEFLQGAVVRLAATQGMKAPMAEAIIAMVADREKGGGSRTPEEVARRLADARDDVKATPPPS</sequence>
<reference evidence="14 15" key="1">
    <citation type="submission" date="2024-05" db="EMBL/GenBank/DDBJ databases">
        <authorList>
            <person name="Jiang F."/>
        </authorList>
    </citation>
    <scope>NUCLEOTIDE SEQUENCE [LARGE SCALE GENOMIC DNA]</scope>
    <source>
        <strain evidence="14 15">LZ166</strain>
    </source>
</reference>
<gene>
    <name evidence="14" type="ORF">ABGN05_10790</name>
</gene>
<dbReference type="SUPFAM" id="SSF51735">
    <property type="entry name" value="NAD(P)-binding Rossmann-fold domains"/>
    <property type="match status" value="1"/>
</dbReference>
<dbReference type="SUPFAM" id="SSF48179">
    <property type="entry name" value="6-phosphogluconate dehydrogenase C-terminal domain-like"/>
    <property type="match status" value="1"/>
</dbReference>
<evidence type="ECO:0000256" key="4">
    <source>
        <dbReference type="ARBA" id="ARBA00019465"/>
    </source>
</evidence>
<keyword evidence="6" id="KW-0521">NADP</keyword>
<feature type="compositionally biased region" description="Basic and acidic residues" evidence="10">
    <location>
        <begin position="321"/>
        <end position="345"/>
    </location>
</feature>
<comment type="pathway">
    <text evidence="1">Cofactor biosynthesis; (R)-pantothenate biosynthesis; (R)-pantoate from 3-methyl-2-oxobutanoate: step 2/2.</text>
</comment>
<dbReference type="InterPro" id="IPR013328">
    <property type="entry name" value="6PGD_dom2"/>
</dbReference>
<feature type="domain" description="Ketopantoate reductase N-terminal" evidence="12">
    <location>
        <begin position="7"/>
        <end position="160"/>
    </location>
</feature>
<dbReference type="RefSeq" id="WP_367954016.1">
    <property type="nucleotide sequence ID" value="NZ_JBDPGJ010000002.1"/>
</dbReference>
<dbReference type="InterPro" id="IPR013332">
    <property type="entry name" value="KPR_N"/>
</dbReference>
<evidence type="ECO:0000256" key="8">
    <source>
        <dbReference type="ARBA" id="ARBA00032024"/>
    </source>
</evidence>
<evidence type="ECO:0000256" key="5">
    <source>
        <dbReference type="ARBA" id="ARBA00022655"/>
    </source>
</evidence>
<dbReference type="NCBIfam" id="NF006083">
    <property type="entry name" value="PRK08229.1"/>
    <property type="match status" value="1"/>
</dbReference>
<dbReference type="InterPro" id="IPR003710">
    <property type="entry name" value="ApbA"/>
</dbReference>
<evidence type="ECO:0000256" key="7">
    <source>
        <dbReference type="ARBA" id="ARBA00023002"/>
    </source>
</evidence>
<dbReference type="PANTHER" id="PTHR43765">
    <property type="entry name" value="2-DEHYDROPANTOATE 2-REDUCTASE-RELATED"/>
    <property type="match status" value="1"/>
</dbReference>
<organism evidence="14 15">
    <name type="scientific">Aquibium pacificus</name>
    <dbReference type="NCBI Taxonomy" id="3153579"/>
    <lineage>
        <taxon>Bacteria</taxon>
        <taxon>Pseudomonadati</taxon>
        <taxon>Pseudomonadota</taxon>
        <taxon>Alphaproteobacteria</taxon>
        <taxon>Hyphomicrobiales</taxon>
        <taxon>Phyllobacteriaceae</taxon>
        <taxon>Aquibium</taxon>
    </lineage>
</organism>
<proteinExistence type="inferred from homology"/>
<evidence type="ECO:0000259" key="12">
    <source>
        <dbReference type="Pfam" id="PF02558"/>
    </source>
</evidence>
<evidence type="ECO:0000256" key="10">
    <source>
        <dbReference type="SAM" id="MobiDB-lite"/>
    </source>
</evidence>
<evidence type="ECO:0000256" key="2">
    <source>
        <dbReference type="ARBA" id="ARBA00007870"/>
    </source>
</evidence>
<comment type="caution">
    <text evidence="14">The sequence shown here is derived from an EMBL/GenBank/DDBJ whole genome shotgun (WGS) entry which is preliminary data.</text>
</comment>
<evidence type="ECO:0000256" key="6">
    <source>
        <dbReference type="ARBA" id="ARBA00022857"/>
    </source>
</evidence>
<dbReference type="PANTHER" id="PTHR43765:SF2">
    <property type="entry name" value="2-DEHYDROPANTOATE 2-REDUCTASE"/>
    <property type="match status" value="1"/>
</dbReference>
<evidence type="ECO:0000256" key="11">
    <source>
        <dbReference type="SAM" id="Phobius"/>
    </source>
</evidence>
<protein>
    <recommendedName>
        <fullName evidence="4">2-dehydropantoate 2-reductase</fullName>
        <ecNumber evidence="3">1.1.1.169</ecNumber>
    </recommendedName>
    <alternativeName>
        <fullName evidence="8">Ketopantoate reductase</fullName>
    </alternativeName>
</protein>
<dbReference type="Pfam" id="PF02558">
    <property type="entry name" value="ApbA"/>
    <property type="match status" value="1"/>
</dbReference>
<dbReference type="EC" id="1.1.1.169" evidence="3"/>
<comment type="catalytic activity">
    <reaction evidence="9">
        <text>(R)-pantoate + NADP(+) = 2-dehydropantoate + NADPH + H(+)</text>
        <dbReference type="Rhea" id="RHEA:16233"/>
        <dbReference type="ChEBI" id="CHEBI:11561"/>
        <dbReference type="ChEBI" id="CHEBI:15378"/>
        <dbReference type="ChEBI" id="CHEBI:15980"/>
        <dbReference type="ChEBI" id="CHEBI:57783"/>
        <dbReference type="ChEBI" id="CHEBI:58349"/>
        <dbReference type="EC" id="1.1.1.169"/>
    </reaction>
</comment>
<dbReference type="EMBL" id="JBDPGJ010000002">
    <property type="protein sequence ID" value="MEX0406151.1"/>
    <property type="molecule type" value="Genomic_DNA"/>
</dbReference>
<evidence type="ECO:0000313" key="14">
    <source>
        <dbReference type="EMBL" id="MEX0406151.1"/>
    </source>
</evidence>
<feature type="region of interest" description="Disordered" evidence="10">
    <location>
        <begin position="321"/>
        <end position="351"/>
    </location>
</feature>
<dbReference type="InterPro" id="IPR008927">
    <property type="entry name" value="6-PGluconate_DH-like_C_sf"/>
</dbReference>
<evidence type="ECO:0000256" key="1">
    <source>
        <dbReference type="ARBA" id="ARBA00004994"/>
    </source>
</evidence>